<dbReference type="GO" id="GO:0016020">
    <property type="term" value="C:membrane"/>
    <property type="evidence" value="ECO:0007669"/>
    <property type="project" value="UniProtKB-SubCell"/>
</dbReference>
<evidence type="ECO:0000256" key="5">
    <source>
        <dbReference type="ARBA" id="ARBA00022777"/>
    </source>
</evidence>
<dbReference type="InterPro" id="IPR036097">
    <property type="entry name" value="HisK_dim/P_sf"/>
</dbReference>
<keyword evidence="3" id="KW-0597">Phosphoprotein</keyword>
<sequence>MEKGKPSYETLQQEVQQLRVALEEARDTIAAIRSGEVDALIVEGELGNEMYTLTSTDLTYRRFIEKMAQGAVTISKEGTILYSNSRFANMIDTPLSGVIGLAFGQFVKPEYQGHFEQLQEKGWMEDTIGEVVLKNAQEGLTVQLSLTKLELDGGFAISIIITDLTAEKETQRQLKQQNDKLEQINHALELSNHDLQQFASVASHDLQEPLRKIQMFSSLLKKKINGLSEDAHMYLNKIISSSERMKQLMDDILNYSMLSSNQIKYEHIELQQLMNDLLEDYELIIQEKGANITIEELPAIEANRGQIRQLFQNMISNAIKFSRQNVSPSVFISGRRIHSRSFEAPEQHDGPFCRISIKDNGIGFDEKYMSNIFSLFGRLNPRGMYEGTGIGLAIAKKIVDKHGGLITAHSIEGIGSEFIVVLPLQQF</sequence>
<comment type="catalytic activity">
    <reaction evidence="1">
        <text>ATP + protein L-histidine = ADP + protein N-phospho-L-histidine.</text>
        <dbReference type="EC" id="2.7.13.3"/>
    </reaction>
</comment>
<gene>
    <name evidence="9" type="ORF">SAMN04488505_103220</name>
</gene>
<evidence type="ECO:0000313" key="9">
    <source>
        <dbReference type="EMBL" id="SEM04336.1"/>
    </source>
</evidence>
<evidence type="ECO:0000259" key="8">
    <source>
        <dbReference type="PROSITE" id="PS50109"/>
    </source>
</evidence>
<dbReference type="GO" id="GO:0000156">
    <property type="term" value="F:phosphorelay response regulator activity"/>
    <property type="evidence" value="ECO:0007669"/>
    <property type="project" value="TreeGrafter"/>
</dbReference>
<dbReference type="OrthoDB" id="9813151at2"/>
<keyword evidence="10" id="KW-1185">Reference proteome</keyword>
<dbReference type="InterPro" id="IPR003661">
    <property type="entry name" value="HisK_dim/P_dom"/>
</dbReference>
<dbReference type="CDD" id="cd00082">
    <property type="entry name" value="HisKA"/>
    <property type="match status" value="1"/>
</dbReference>
<dbReference type="EC" id="2.7.13.3" evidence="2"/>
<keyword evidence="5 9" id="KW-0418">Kinase</keyword>
<dbReference type="EMBL" id="FOBB01000003">
    <property type="protein sequence ID" value="SEM04336.1"/>
    <property type="molecule type" value="Genomic_DNA"/>
</dbReference>
<dbReference type="GO" id="GO:0030295">
    <property type="term" value="F:protein kinase activator activity"/>
    <property type="evidence" value="ECO:0007669"/>
    <property type="project" value="TreeGrafter"/>
</dbReference>
<accession>A0A1H7V562</accession>
<evidence type="ECO:0000256" key="6">
    <source>
        <dbReference type="ARBA" id="ARBA00023136"/>
    </source>
</evidence>
<evidence type="ECO:0000256" key="3">
    <source>
        <dbReference type="ARBA" id="ARBA00022553"/>
    </source>
</evidence>
<proteinExistence type="predicted"/>
<dbReference type="PANTHER" id="PTHR42878:SF15">
    <property type="entry name" value="BACTERIOPHYTOCHROME"/>
    <property type="match status" value="1"/>
</dbReference>
<dbReference type="Gene3D" id="3.30.565.10">
    <property type="entry name" value="Histidine kinase-like ATPase, C-terminal domain"/>
    <property type="match status" value="1"/>
</dbReference>
<evidence type="ECO:0000256" key="7">
    <source>
        <dbReference type="SAM" id="Coils"/>
    </source>
</evidence>
<dbReference type="SMART" id="SM00387">
    <property type="entry name" value="HATPase_c"/>
    <property type="match status" value="1"/>
</dbReference>
<dbReference type="InterPro" id="IPR035965">
    <property type="entry name" value="PAS-like_dom_sf"/>
</dbReference>
<dbReference type="SUPFAM" id="SSF55874">
    <property type="entry name" value="ATPase domain of HSP90 chaperone/DNA topoisomerase II/histidine kinase"/>
    <property type="match status" value="1"/>
</dbReference>
<dbReference type="InterPro" id="IPR005467">
    <property type="entry name" value="His_kinase_dom"/>
</dbReference>
<dbReference type="Proteomes" id="UP000198984">
    <property type="component" value="Unassembled WGS sequence"/>
</dbReference>
<feature type="domain" description="Histidine kinase" evidence="8">
    <location>
        <begin position="201"/>
        <end position="426"/>
    </location>
</feature>
<feature type="coiled-coil region" evidence="7">
    <location>
        <begin position="164"/>
        <end position="194"/>
    </location>
</feature>
<keyword evidence="6" id="KW-0472">Membrane</keyword>
<dbReference type="Pfam" id="PF02518">
    <property type="entry name" value="HATPase_c"/>
    <property type="match status" value="1"/>
</dbReference>
<protein>
    <recommendedName>
        <fullName evidence="2">histidine kinase</fullName>
        <ecNumber evidence="2">2.7.13.3</ecNumber>
    </recommendedName>
</protein>
<dbReference type="PANTHER" id="PTHR42878">
    <property type="entry name" value="TWO-COMPONENT HISTIDINE KINASE"/>
    <property type="match status" value="1"/>
</dbReference>
<keyword evidence="7" id="KW-0175">Coiled coil</keyword>
<evidence type="ECO:0000256" key="4">
    <source>
        <dbReference type="ARBA" id="ARBA00022679"/>
    </source>
</evidence>
<dbReference type="InterPro" id="IPR004358">
    <property type="entry name" value="Sig_transdc_His_kin-like_C"/>
</dbReference>
<dbReference type="PRINTS" id="PR00344">
    <property type="entry name" value="BCTRLSENSOR"/>
</dbReference>
<dbReference type="InterPro" id="IPR003594">
    <property type="entry name" value="HATPase_dom"/>
</dbReference>
<dbReference type="SUPFAM" id="SSF55785">
    <property type="entry name" value="PYP-like sensor domain (PAS domain)"/>
    <property type="match status" value="1"/>
</dbReference>
<dbReference type="PROSITE" id="PS50109">
    <property type="entry name" value="HIS_KIN"/>
    <property type="match status" value="1"/>
</dbReference>
<dbReference type="Gene3D" id="3.30.450.20">
    <property type="entry name" value="PAS domain"/>
    <property type="match status" value="1"/>
</dbReference>
<reference evidence="9 10" key="1">
    <citation type="submission" date="2016-10" db="EMBL/GenBank/DDBJ databases">
        <authorList>
            <person name="de Groot N.N."/>
        </authorList>
    </citation>
    <scope>NUCLEOTIDE SEQUENCE [LARGE SCALE GENOMIC DNA]</scope>
    <source>
        <strain evidence="9 10">DSM 21039</strain>
    </source>
</reference>
<evidence type="ECO:0000256" key="1">
    <source>
        <dbReference type="ARBA" id="ARBA00000085"/>
    </source>
</evidence>
<dbReference type="InterPro" id="IPR036890">
    <property type="entry name" value="HATPase_C_sf"/>
</dbReference>
<dbReference type="NCBIfam" id="TIGR00229">
    <property type="entry name" value="sensory_box"/>
    <property type="match status" value="1"/>
</dbReference>
<dbReference type="STRING" id="573321.SAMN04488505_103220"/>
<name>A0A1H7V562_9BACT</name>
<dbReference type="SMART" id="SM00388">
    <property type="entry name" value="HisKA"/>
    <property type="match status" value="1"/>
</dbReference>
<dbReference type="AlphaFoldDB" id="A0A1H7V562"/>
<evidence type="ECO:0000313" key="10">
    <source>
        <dbReference type="Proteomes" id="UP000198984"/>
    </source>
</evidence>
<dbReference type="Pfam" id="PF00512">
    <property type="entry name" value="HisKA"/>
    <property type="match status" value="1"/>
</dbReference>
<organism evidence="9 10">
    <name type="scientific">Chitinophaga rupis</name>
    <dbReference type="NCBI Taxonomy" id="573321"/>
    <lineage>
        <taxon>Bacteria</taxon>
        <taxon>Pseudomonadati</taxon>
        <taxon>Bacteroidota</taxon>
        <taxon>Chitinophagia</taxon>
        <taxon>Chitinophagales</taxon>
        <taxon>Chitinophagaceae</taxon>
        <taxon>Chitinophaga</taxon>
    </lineage>
</organism>
<dbReference type="FunFam" id="3.30.565.10:FF:000006">
    <property type="entry name" value="Sensor histidine kinase WalK"/>
    <property type="match status" value="1"/>
</dbReference>
<dbReference type="SUPFAM" id="SSF47384">
    <property type="entry name" value="Homodimeric domain of signal transducing histidine kinase"/>
    <property type="match status" value="1"/>
</dbReference>
<evidence type="ECO:0000256" key="2">
    <source>
        <dbReference type="ARBA" id="ARBA00012438"/>
    </source>
</evidence>
<dbReference type="Gene3D" id="1.10.287.130">
    <property type="match status" value="1"/>
</dbReference>
<dbReference type="RefSeq" id="WP_089912612.1">
    <property type="nucleotide sequence ID" value="NZ_FOBB01000003.1"/>
</dbReference>
<dbReference type="GO" id="GO:0007234">
    <property type="term" value="P:osmosensory signaling via phosphorelay pathway"/>
    <property type="evidence" value="ECO:0007669"/>
    <property type="project" value="TreeGrafter"/>
</dbReference>
<dbReference type="GO" id="GO:0000155">
    <property type="term" value="F:phosphorelay sensor kinase activity"/>
    <property type="evidence" value="ECO:0007669"/>
    <property type="project" value="InterPro"/>
</dbReference>
<dbReference type="InterPro" id="IPR000014">
    <property type="entry name" value="PAS"/>
</dbReference>
<dbReference type="InterPro" id="IPR050351">
    <property type="entry name" value="BphY/WalK/GraS-like"/>
</dbReference>
<keyword evidence="4" id="KW-0808">Transferase</keyword>